<dbReference type="Gene3D" id="3.30.420.40">
    <property type="match status" value="1"/>
</dbReference>
<reference evidence="2 3" key="1">
    <citation type="submission" date="2019-08" db="EMBL/GenBank/DDBJ databases">
        <authorList>
            <person name="Chen S.-C."/>
            <person name="Lai M.-C."/>
            <person name="You Y.-T."/>
        </authorList>
    </citation>
    <scope>NUCLEOTIDE SEQUENCE [LARGE SCALE GENOMIC DNA]</scope>
    <source>
        <strain evidence="2 3">P2F9704a</strain>
    </source>
</reference>
<dbReference type="Gene3D" id="3.30.420.190">
    <property type="entry name" value="conserved archaeal protein q6m145"/>
    <property type="match status" value="1"/>
</dbReference>
<evidence type="ECO:0000259" key="1">
    <source>
        <dbReference type="Pfam" id="PF01968"/>
    </source>
</evidence>
<accession>A0ABD4TIZ0</accession>
<evidence type="ECO:0000313" key="2">
    <source>
        <dbReference type="EMBL" id="MCQ1538149.1"/>
    </source>
</evidence>
<organism evidence="2 3">
    <name type="scientific">Methanocalculus taiwanensis</name>
    <dbReference type="NCBI Taxonomy" id="106207"/>
    <lineage>
        <taxon>Archaea</taxon>
        <taxon>Methanobacteriati</taxon>
        <taxon>Methanobacteriota</taxon>
        <taxon>Stenosarchaea group</taxon>
        <taxon>Methanomicrobia</taxon>
        <taxon>Methanomicrobiales</taxon>
        <taxon>Methanocalculaceae</taxon>
        <taxon>Methanocalculus</taxon>
    </lineage>
</organism>
<dbReference type="NCBIfam" id="TIGR03123">
    <property type="entry name" value="one_C_unchar_1"/>
    <property type="match status" value="1"/>
</dbReference>
<feature type="domain" description="Hydantoinase A/oxoprolinase" evidence="1">
    <location>
        <begin position="44"/>
        <end position="253"/>
    </location>
</feature>
<protein>
    <submittedName>
        <fullName evidence="2">H4MPT-linked C1 transfer pathway protein</fullName>
    </submittedName>
</protein>
<dbReference type="Pfam" id="PF01968">
    <property type="entry name" value="Hydantoinase_A"/>
    <property type="match status" value="1"/>
</dbReference>
<dbReference type="AlphaFoldDB" id="A0ABD4TIZ0"/>
<keyword evidence="3" id="KW-1185">Reference proteome</keyword>
<gene>
    <name evidence="2" type="ORF">FTO68_03970</name>
</gene>
<dbReference type="RefSeq" id="WP_255332091.1">
    <property type="nucleotide sequence ID" value="NZ_VOTZ01000006.1"/>
</dbReference>
<comment type="caution">
    <text evidence="2">The sequence shown here is derived from an EMBL/GenBank/DDBJ whole genome shotgun (WGS) entry which is preliminary data.</text>
</comment>
<dbReference type="EMBL" id="VOTZ01000006">
    <property type="protein sequence ID" value="MCQ1538149.1"/>
    <property type="molecule type" value="Genomic_DNA"/>
</dbReference>
<dbReference type="Proteomes" id="UP001524383">
    <property type="component" value="Unassembled WGS sequence"/>
</dbReference>
<sequence length="302" mass="32626">MIGIDIGGANTKIVNGDEVIIRYCPLWKEAPITEILSDFDGEAAVVMSGELADCFHSKAEGISFIVNAVLDVLPEARFYGTDGRFHTHPVPELAAANWLASADLLRERYAGYVLIDFGSTTADIIPLSPFDELLGQTDLSRLRKGYLIYCGMLRTPVASLLRSVVIEGEDTPLSTEYFASAGDAHLALGHITPLEYTVPTPDGKEATRELSLARLARSVCADPDEIGEAGAVAIAEAFWKAEQSLIEKSLKRIGKRPLLAGGIGSRLIRDTFGGIDLFDEMGHFADALPAYAVREVAERKGT</sequence>
<evidence type="ECO:0000313" key="3">
    <source>
        <dbReference type="Proteomes" id="UP001524383"/>
    </source>
</evidence>
<dbReference type="InterPro" id="IPR002821">
    <property type="entry name" value="Hydantoinase_A"/>
</dbReference>
<dbReference type="InterPro" id="IPR002756">
    <property type="entry name" value="MfnF"/>
</dbReference>
<proteinExistence type="predicted"/>
<name>A0ABD4TIZ0_9EURY</name>